<dbReference type="Pfam" id="PF00501">
    <property type="entry name" value="AMP-binding"/>
    <property type="match status" value="1"/>
</dbReference>
<accession>A0A2M8J1V7</accession>
<sequence length="168" mass="17837">MHSERFRWEAGTRLFDQGRAVAADEAGALGALRQAIRAGGEFLVGPGGVERLEQGAPGFLRTRSSGTTGTAKTIRRSHRSWIASFEVSRDHLGIGAADAYGVLGELAHSLTLYALVEGAHLGATLHSLAGLRPGRQARLLGEAGVTVLYCTPTQLRLICEAGRPLPRL</sequence>
<evidence type="ECO:0000313" key="3">
    <source>
        <dbReference type="Proteomes" id="UP000231553"/>
    </source>
</evidence>
<organism evidence="2 3">
    <name type="scientific">Pseudooceanicola lipolyticus</name>
    <dbReference type="NCBI Taxonomy" id="2029104"/>
    <lineage>
        <taxon>Bacteria</taxon>
        <taxon>Pseudomonadati</taxon>
        <taxon>Pseudomonadota</taxon>
        <taxon>Alphaproteobacteria</taxon>
        <taxon>Rhodobacterales</taxon>
        <taxon>Paracoccaceae</taxon>
        <taxon>Pseudooceanicola</taxon>
    </lineage>
</organism>
<dbReference type="AlphaFoldDB" id="A0A2M8J1V7"/>
<evidence type="ECO:0000313" key="2">
    <source>
        <dbReference type="EMBL" id="PJE36752.1"/>
    </source>
</evidence>
<dbReference type="Proteomes" id="UP000231553">
    <property type="component" value="Unassembled WGS sequence"/>
</dbReference>
<dbReference type="InterPro" id="IPR000873">
    <property type="entry name" value="AMP-dep_synth/lig_dom"/>
</dbReference>
<evidence type="ECO:0000259" key="1">
    <source>
        <dbReference type="Pfam" id="PF00501"/>
    </source>
</evidence>
<dbReference type="SUPFAM" id="SSF56801">
    <property type="entry name" value="Acetyl-CoA synthetase-like"/>
    <property type="match status" value="1"/>
</dbReference>
<dbReference type="EMBL" id="PGTB01000032">
    <property type="protein sequence ID" value="PJE36752.1"/>
    <property type="molecule type" value="Genomic_DNA"/>
</dbReference>
<proteinExistence type="predicted"/>
<comment type="caution">
    <text evidence="2">The sequence shown here is derived from an EMBL/GenBank/DDBJ whole genome shotgun (WGS) entry which is preliminary data.</text>
</comment>
<keyword evidence="3" id="KW-1185">Reference proteome</keyword>
<dbReference type="Gene3D" id="3.40.50.12780">
    <property type="entry name" value="N-terminal domain of ligase-like"/>
    <property type="match status" value="1"/>
</dbReference>
<feature type="domain" description="AMP-dependent synthetase/ligase" evidence="1">
    <location>
        <begin position="64"/>
        <end position="163"/>
    </location>
</feature>
<feature type="non-terminal residue" evidence="2">
    <location>
        <position position="168"/>
    </location>
</feature>
<gene>
    <name evidence="2" type="ORF">CVM52_10610</name>
</gene>
<dbReference type="InterPro" id="IPR042099">
    <property type="entry name" value="ANL_N_sf"/>
</dbReference>
<protein>
    <submittedName>
        <fullName evidence="2">AMP-dependent synthetase</fullName>
    </submittedName>
</protein>
<name>A0A2M8J1V7_9RHOB</name>
<reference evidence="2 3" key="1">
    <citation type="journal article" date="2018" name="Int. J. Syst. Evol. Microbiol.">
        <title>Pseudooceanicola lipolyticus sp. nov., a marine alphaproteobacterium, reclassification of Oceanicola flagellatus as Pseudooceanicola flagellatus comb. nov. and emended description of the genus Pseudooceanicola.</title>
        <authorList>
            <person name="Huang M.-M."/>
            <person name="Guo L.-L."/>
            <person name="Wu Y.-H."/>
            <person name="Lai Q.-L."/>
            <person name="Shao Z.-Z."/>
            <person name="Wang C.-S."/>
            <person name="Wu M."/>
            <person name="Xu X.-W."/>
        </authorList>
    </citation>
    <scope>NUCLEOTIDE SEQUENCE [LARGE SCALE GENOMIC DNA]</scope>
    <source>
        <strain evidence="2 3">157</strain>
    </source>
</reference>